<reference evidence="5" key="1">
    <citation type="submission" date="2025-08" db="UniProtKB">
        <authorList>
            <consortium name="Ensembl"/>
        </authorList>
    </citation>
    <scope>IDENTIFICATION</scope>
</reference>
<protein>
    <recommendedName>
        <fullName evidence="4">W2 domain-containing protein</fullName>
    </recommendedName>
</protein>
<dbReference type="AlphaFoldDB" id="A0A2K6DWP4"/>
<keyword evidence="1" id="KW-0547">Nucleotide-binding</keyword>
<evidence type="ECO:0000259" key="4">
    <source>
        <dbReference type="PROSITE" id="PS51363"/>
    </source>
</evidence>
<dbReference type="FunFam" id="2.20.25.350:FF:000002">
    <property type="entry name" value="Eukaryotic translation initiation factor 5"/>
    <property type="match status" value="1"/>
</dbReference>
<evidence type="ECO:0000313" key="6">
    <source>
        <dbReference type="Proteomes" id="UP000233120"/>
    </source>
</evidence>
<reference evidence="5" key="2">
    <citation type="submission" date="2025-09" db="UniProtKB">
        <authorList>
            <consortium name="Ensembl"/>
        </authorList>
    </citation>
    <scope>IDENTIFICATION</scope>
</reference>
<keyword evidence="6" id="KW-1185">Reference proteome</keyword>
<dbReference type="Ensembl" id="ENSMNET00000064804.1">
    <property type="protein sequence ID" value="ENSMNEP00000040312.1"/>
    <property type="gene ID" value="ENSMNEG00000043034.1"/>
</dbReference>
<dbReference type="Pfam" id="PF01873">
    <property type="entry name" value="eIF-5_eIF-2B"/>
    <property type="match status" value="1"/>
</dbReference>
<dbReference type="GO" id="GO:0005092">
    <property type="term" value="F:GDP-dissociation inhibitor activity"/>
    <property type="evidence" value="ECO:0007669"/>
    <property type="project" value="TreeGrafter"/>
</dbReference>
<name>A0A2K6DWP4_MACNE</name>
<dbReference type="PANTHER" id="PTHR23001:SF17">
    <property type="entry name" value="EUKARYOTIC TRANSLATION INITIATION FACTOR 5"/>
    <property type="match status" value="1"/>
</dbReference>
<evidence type="ECO:0000256" key="3">
    <source>
        <dbReference type="SAM" id="MobiDB-lite"/>
    </source>
</evidence>
<dbReference type="FunFam" id="3.30.30.170:FF:000004">
    <property type="entry name" value="Eukaryotic translation initiation factor eif-5, putative"/>
    <property type="match status" value="1"/>
</dbReference>
<keyword evidence="2" id="KW-0342">GTP-binding</keyword>
<dbReference type="GO" id="GO:0001732">
    <property type="term" value="P:formation of cytoplasmic translation initiation complex"/>
    <property type="evidence" value="ECO:0007669"/>
    <property type="project" value="TreeGrafter"/>
</dbReference>
<dbReference type="InterPro" id="IPR002735">
    <property type="entry name" value="Transl_init_fac_IF2/IF5_dom"/>
</dbReference>
<feature type="domain" description="W2" evidence="4">
    <location>
        <begin position="151"/>
        <end position="340"/>
    </location>
</feature>
<feature type="compositionally biased region" description="Acidic residues" evidence="3">
    <location>
        <begin position="323"/>
        <end position="337"/>
    </location>
</feature>
<dbReference type="GeneTree" id="ENSGT00390000016478"/>
<feature type="region of interest" description="Disordered" evidence="3">
    <location>
        <begin position="123"/>
        <end position="179"/>
    </location>
</feature>
<evidence type="ECO:0000256" key="1">
    <source>
        <dbReference type="ARBA" id="ARBA00022741"/>
    </source>
</evidence>
<dbReference type="STRING" id="9545.ENSMNEP00000040312"/>
<dbReference type="InterPro" id="IPR045196">
    <property type="entry name" value="IF2/IF5"/>
</dbReference>
<feature type="region of interest" description="Disordered" evidence="3">
    <location>
        <begin position="322"/>
        <end position="364"/>
    </location>
</feature>
<dbReference type="PANTHER" id="PTHR23001">
    <property type="entry name" value="EUKARYOTIC TRANSLATION INITIATION FACTOR"/>
    <property type="match status" value="1"/>
</dbReference>
<dbReference type="Proteomes" id="UP000233120">
    <property type="component" value="Unassembled WGS sequence"/>
</dbReference>
<dbReference type="GO" id="GO:0071074">
    <property type="term" value="F:eukaryotic initiation factor eIF2 binding"/>
    <property type="evidence" value="ECO:0007669"/>
    <property type="project" value="TreeGrafter"/>
</dbReference>
<dbReference type="SUPFAM" id="SSF100966">
    <property type="entry name" value="Translation initiation factor 2 beta, aIF2beta, N-terminal domain"/>
    <property type="match status" value="1"/>
</dbReference>
<feature type="compositionally biased region" description="Acidic residues" evidence="3">
    <location>
        <begin position="164"/>
        <end position="177"/>
    </location>
</feature>
<dbReference type="InterPro" id="IPR003307">
    <property type="entry name" value="W2_domain"/>
</dbReference>
<dbReference type="GO" id="GO:0005829">
    <property type="term" value="C:cytosol"/>
    <property type="evidence" value="ECO:0007669"/>
    <property type="project" value="TreeGrafter"/>
</dbReference>
<dbReference type="InterPro" id="IPR016024">
    <property type="entry name" value="ARM-type_fold"/>
</dbReference>
<dbReference type="GO" id="GO:0005525">
    <property type="term" value="F:GTP binding"/>
    <property type="evidence" value="ECO:0007669"/>
    <property type="project" value="UniProtKB-KW"/>
</dbReference>
<dbReference type="FunFam" id="1.25.40.180:FF:000091">
    <property type="entry name" value="Eukaryotic translation initiation factor 5"/>
    <property type="match status" value="1"/>
</dbReference>
<proteinExistence type="predicted"/>
<dbReference type="Gene3D" id="1.25.40.180">
    <property type="match status" value="1"/>
</dbReference>
<evidence type="ECO:0000313" key="5">
    <source>
        <dbReference type="Ensembl" id="ENSMNEP00000040312.1"/>
    </source>
</evidence>
<dbReference type="OMA" id="CMIAKVE"/>
<dbReference type="SUPFAM" id="SSF48371">
    <property type="entry name" value="ARM repeat"/>
    <property type="match status" value="1"/>
</dbReference>
<dbReference type="Gene3D" id="3.30.30.170">
    <property type="match status" value="1"/>
</dbReference>
<dbReference type="SMART" id="SM00515">
    <property type="entry name" value="eIF5C"/>
    <property type="match status" value="1"/>
</dbReference>
<feature type="compositionally biased region" description="Basic and acidic residues" evidence="3">
    <location>
        <begin position="133"/>
        <end position="150"/>
    </location>
</feature>
<dbReference type="InterPro" id="IPR016189">
    <property type="entry name" value="Transl_init_fac_IF2/IF5_N"/>
</dbReference>
<dbReference type="Gene3D" id="2.20.25.350">
    <property type="match status" value="1"/>
</dbReference>
<dbReference type="SMART" id="SM00653">
    <property type="entry name" value="eIF2B_5"/>
    <property type="match status" value="1"/>
</dbReference>
<organism evidence="5 6">
    <name type="scientific">Macaca nemestrina</name>
    <name type="common">Pig-tailed macaque</name>
    <dbReference type="NCBI Taxonomy" id="9545"/>
    <lineage>
        <taxon>Eukaryota</taxon>
        <taxon>Metazoa</taxon>
        <taxon>Chordata</taxon>
        <taxon>Craniata</taxon>
        <taxon>Vertebrata</taxon>
        <taxon>Euteleostomi</taxon>
        <taxon>Mammalia</taxon>
        <taxon>Eutheria</taxon>
        <taxon>Euarchontoglires</taxon>
        <taxon>Primates</taxon>
        <taxon>Haplorrhini</taxon>
        <taxon>Catarrhini</taxon>
        <taxon>Cercopithecidae</taxon>
        <taxon>Cercopithecinae</taxon>
        <taxon>Macaca</taxon>
    </lineage>
</organism>
<dbReference type="GO" id="GO:0003743">
    <property type="term" value="F:translation initiation factor activity"/>
    <property type="evidence" value="ECO:0007669"/>
    <property type="project" value="InterPro"/>
</dbReference>
<dbReference type="Bgee" id="ENSMNEG00000043034">
    <property type="expression patterns" value="Expressed in cerebellum and 6 other cell types or tissues"/>
</dbReference>
<sequence>MSVNVNHSVSDQFYHKMPCMIAKVEGKENGIKTVIVNMIDTAKAINRPPRYPTKYFGGIHCYIVNESHEANKVQDMLDGFIKKFPETDMHVKPKQQTLGNSYKACGYQGMLDTHHKLCTFILKNPPENSDSGTGKKEKEKKNRKGKDKENGSVSSKISRPPYTVEEEEDDWGEDTSEEAQSLRMDEISDYAKVLILRDDLERTVEEWANILFDFVKKNKEEGIIDLCDKETVAEAEGLDVKAMGPLVLTGVLFKEEIREHIRNTAQWYLLRGLTCGVAMHQAHLISKIPHILKETYDVDFLEEEVIISWSEKELAKEICVKEAEEESSGGKEDEDESIEKTVSVPKVETVKSKNQDDDIDIDAI</sequence>
<evidence type="ECO:0000256" key="2">
    <source>
        <dbReference type="ARBA" id="ARBA00023134"/>
    </source>
</evidence>
<dbReference type="PROSITE" id="PS51363">
    <property type="entry name" value="W2"/>
    <property type="match status" value="1"/>
</dbReference>
<accession>A0A2K6DWP4</accession>